<dbReference type="GO" id="GO:0000155">
    <property type="term" value="F:phosphorelay sensor kinase activity"/>
    <property type="evidence" value="ECO:0007669"/>
    <property type="project" value="InterPro"/>
</dbReference>
<evidence type="ECO:0000256" key="3">
    <source>
        <dbReference type="ARBA" id="ARBA00012438"/>
    </source>
</evidence>
<dbReference type="CDD" id="cd00075">
    <property type="entry name" value="HATPase"/>
    <property type="match status" value="1"/>
</dbReference>
<dbReference type="GO" id="GO:0005524">
    <property type="term" value="F:ATP binding"/>
    <property type="evidence" value="ECO:0007669"/>
    <property type="project" value="UniProtKB-KW"/>
</dbReference>
<dbReference type="SMART" id="SM00388">
    <property type="entry name" value="HisKA"/>
    <property type="match status" value="1"/>
</dbReference>
<dbReference type="CDD" id="cd00082">
    <property type="entry name" value="HisKA"/>
    <property type="match status" value="1"/>
</dbReference>
<evidence type="ECO:0000256" key="11">
    <source>
        <dbReference type="ARBA" id="ARBA00022989"/>
    </source>
</evidence>
<dbReference type="CDD" id="cd06225">
    <property type="entry name" value="HAMP"/>
    <property type="match status" value="1"/>
</dbReference>
<comment type="subcellular location">
    <subcellularLocation>
        <location evidence="2">Cell membrane</location>
        <topology evidence="2">Multi-pass membrane protein</topology>
    </subcellularLocation>
</comment>
<evidence type="ECO:0000256" key="16">
    <source>
        <dbReference type="SAM" id="Phobius"/>
    </source>
</evidence>
<keyword evidence="13 16" id="KW-0472">Membrane</keyword>
<evidence type="ECO:0000256" key="12">
    <source>
        <dbReference type="ARBA" id="ARBA00023012"/>
    </source>
</evidence>
<feature type="domain" description="Histidine kinase" evidence="17">
    <location>
        <begin position="337"/>
        <end position="539"/>
    </location>
</feature>
<evidence type="ECO:0000259" key="17">
    <source>
        <dbReference type="PROSITE" id="PS50109"/>
    </source>
</evidence>
<accession>A0A918U5P1</accession>
<dbReference type="PANTHER" id="PTHR45436:SF5">
    <property type="entry name" value="SENSOR HISTIDINE KINASE TRCS"/>
    <property type="match status" value="1"/>
</dbReference>
<dbReference type="PROSITE" id="PS50109">
    <property type="entry name" value="HIS_KIN"/>
    <property type="match status" value="1"/>
</dbReference>
<evidence type="ECO:0000256" key="5">
    <source>
        <dbReference type="ARBA" id="ARBA00022553"/>
    </source>
</evidence>
<proteinExistence type="predicted"/>
<dbReference type="Proteomes" id="UP000619244">
    <property type="component" value="Unassembled WGS sequence"/>
</dbReference>
<dbReference type="AlphaFoldDB" id="A0A918U5P1"/>
<dbReference type="Gene3D" id="6.10.340.10">
    <property type="match status" value="1"/>
</dbReference>
<evidence type="ECO:0000256" key="4">
    <source>
        <dbReference type="ARBA" id="ARBA00022475"/>
    </source>
</evidence>
<feature type="transmembrane region" description="Helical" evidence="16">
    <location>
        <begin position="252"/>
        <end position="271"/>
    </location>
</feature>
<keyword evidence="8" id="KW-0547">Nucleotide-binding</keyword>
<dbReference type="GO" id="GO:0005886">
    <property type="term" value="C:plasma membrane"/>
    <property type="evidence" value="ECO:0007669"/>
    <property type="project" value="UniProtKB-SubCell"/>
</dbReference>
<protein>
    <recommendedName>
        <fullName evidence="14">Sensor protein CseC</fullName>
        <ecNumber evidence="3">2.7.13.3</ecNumber>
    </recommendedName>
</protein>
<dbReference type="InterPro" id="IPR036097">
    <property type="entry name" value="HisK_dim/P_sf"/>
</dbReference>
<evidence type="ECO:0000256" key="8">
    <source>
        <dbReference type="ARBA" id="ARBA00022741"/>
    </source>
</evidence>
<evidence type="ECO:0000313" key="20">
    <source>
        <dbReference type="Proteomes" id="UP000619244"/>
    </source>
</evidence>
<feature type="domain" description="HAMP" evidence="18">
    <location>
        <begin position="273"/>
        <end position="329"/>
    </location>
</feature>
<reference evidence="19" key="2">
    <citation type="submission" date="2020-09" db="EMBL/GenBank/DDBJ databases">
        <authorList>
            <person name="Sun Q."/>
            <person name="Ohkuma M."/>
        </authorList>
    </citation>
    <scope>NUCLEOTIDE SEQUENCE</scope>
    <source>
        <strain evidence="19">JCM 4790</strain>
    </source>
</reference>
<keyword evidence="9" id="KW-0418">Kinase</keyword>
<evidence type="ECO:0000256" key="9">
    <source>
        <dbReference type="ARBA" id="ARBA00022777"/>
    </source>
</evidence>
<gene>
    <name evidence="19" type="primary">cseC</name>
    <name evidence="19" type="ORF">GCM10010358_60100</name>
</gene>
<dbReference type="NCBIfam" id="NF041732">
    <property type="entry name" value="hist_kin_CseC"/>
    <property type="match status" value="1"/>
</dbReference>
<dbReference type="InterPro" id="IPR003594">
    <property type="entry name" value="HATPase_dom"/>
</dbReference>
<dbReference type="InterPro" id="IPR005467">
    <property type="entry name" value="His_kinase_dom"/>
</dbReference>
<dbReference type="PANTHER" id="PTHR45436">
    <property type="entry name" value="SENSOR HISTIDINE KINASE YKOH"/>
    <property type="match status" value="1"/>
</dbReference>
<evidence type="ECO:0000256" key="7">
    <source>
        <dbReference type="ARBA" id="ARBA00022692"/>
    </source>
</evidence>
<dbReference type="Pfam" id="PF00672">
    <property type="entry name" value="HAMP"/>
    <property type="match status" value="1"/>
</dbReference>
<dbReference type="SMART" id="SM00304">
    <property type="entry name" value="HAMP"/>
    <property type="match status" value="1"/>
</dbReference>
<keyword evidence="4" id="KW-1003">Cell membrane</keyword>
<dbReference type="InterPro" id="IPR036890">
    <property type="entry name" value="HATPase_C_sf"/>
</dbReference>
<comment type="caution">
    <text evidence="19">The sequence shown here is derived from an EMBL/GenBank/DDBJ whole genome shotgun (WGS) entry which is preliminary data.</text>
</comment>
<dbReference type="InterPro" id="IPR003660">
    <property type="entry name" value="HAMP_dom"/>
</dbReference>
<dbReference type="SMART" id="SM00387">
    <property type="entry name" value="HATPase_c"/>
    <property type="match status" value="1"/>
</dbReference>
<dbReference type="SUPFAM" id="SSF158472">
    <property type="entry name" value="HAMP domain-like"/>
    <property type="match status" value="1"/>
</dbReference>
<dbReference type="FunFam" id="3.30.565.10:FF:000089">
    <property type="entry name" value="Histidine kinase"/>
    <property type="match status" value="1"/>
</dbReference>
<dbReference type="SUPFAM" id="SSF55874">
    <property type="entry name" value="ATPase domain of HSP90 chaperone/DNA topoisomerase II/histidine kinase"/>
    <property type="match status" value="1"/>
</dbReference>
<dbReference type="FunFam" id="1.10.287.130:FF:000012">
    <property type="entry name" value="Histidine kinase"/>
    <property type="match status" value="1"/>
</dbReference>
<dbReference type="InterPro" id="IPR050428">
    <property type="entry name" value="TCS_sensor_his_kinase"/>
</dbReference>
<dbReference type="PROSITE" id="PS50885">
    <property type="entry name" value="HAMP"/>
    <property type="match status" value="1"/>
</dbReference>
<dbReference type="InterPro" id="IPR003661">
    <property type="entry name" value="HisK_dim/P_dom"/>
</dbReference>
<keyword evidence="7 16" id="KW-0812">Transmembrane</keyword>
<evidence type="ECO:0000313" key="19">
    <source>
        <dbReference type="EMBL" id="GGX98356.1"/>
    </source>
</evidence>
<feature type="transmembrane region" description="Helical" evidence="16">
    <location>
        <begin position="129"/>
        <end position="148"/>
    </location>
</feature>
<evidence type="ECO:0000256" key="14">
    <source>
        <dbReference type="ARBA" id="ARBA00074871"/>
    </source>
</evidence>
<feature type="compositionally biased region" description="Low complexity" evidence="15">
    <location>
        <begin position="50"/>
        <end position="67"/>
    </location>
</feature>
<evidence type="ECO:0000256" key="2">
    <source>
        <dbReference type="ARBA" id="ARBA00004651"/>
    </source>
</evidence>
<keyword evidence="12" id="KW-0902">Two-component regulatory system</keyword>
<dbReference type="Gene3D" id="3.30.565.10">
    <property type="entry name" value="Histidine kinase-like ATPase, C-terminal domain"/>
    <property type="match status" value="1"/>
</dbReference>
<dbReference type="Pfam" id="PF00512">
    <property type="entry name" value="HisKA"/>
    <property type="match status" value="1"/>
</dbReference>
<dbReference type="Gene3D" id="1.10.287.130">
    <property type="match status" value="1"/>
</dbReference>
<reference evidence="19" key="1">
    <citation type="journal article" date="2014" name="Int. J. Syst. Evol. Microbiol.">
        <title>Complete genome sequence of Corynebacterium casei LMG S-19264T (=DSM 44701T), isolated from a smear-ripened cheese.</title>
        <authorList>
            <consortium name="US DOE Joint Genome Institute (JGI-PGF)"/>
            <person name="Walter F."/>
            <person name="Albersmeier A."/>
            <person name="Kalinowski J."/>
            <person name="Ruckert C."/>
        </authorList>
    </citation>
    <scope>NUCLEOTIDE SEQUENCE</scope>
    <source>
        <strain evidence="19">JCM 4790</strain>
    </source>
</reference>
<keyword evidence="6" id="KW-0808">Transferase</keyword>
<evidence type="ECO:0000256" key="1">
    <source>
        <dbReference type="ARBA" id="ARBA00000085"/>
    </source>
</evidence>
<dbReference type="Pfam" id="PF02518">
    <property type="entry name" value="HATPase_c"/>
    <property type="match status" value="1"/>
</dbReference>
<name>A0A918U5P1_9ACTN</name>
<evidence type="ECO:0000256" key="13">
    <source>
        <dbReference type="ARBA" id="ARBA00023136"/>
    </source>
</evidence>
<feature type="region of interest" description="Disordered" evidence="15">
    <location>
        <begin position="1"/>
        <end position="104"/>
    </location>
</feature>
<evidence type="ECO:0000259" key="18">
    <source>
        <dbReference type="PROSITE" id="PS50885"/>
    </source>
</evidence>
<feature type="compositionally biased region" description="Basic and acidic residues" evidence="15">
    <location>
        <begin position="1"/>
        <end position="17"/>
    </location>
</feature>
<keyword evidence="11 16" id="KW-1133">Transmembrane helix</keyword>
<dbReference type="SUPFAM" id="SSF47384">
    <property type="entry name" value="Homodimeric domain of signal transducing histidine kinase"/>
    <property type="match status" value="1"/>
</dbReference>
<organism evidence="19 20">
    <name type="scientific">Streptomyces minutiscleroticus</name>
    <dbReference type="NCBI Taxonomy" id="68238"/>
    <lineage>
        <taxon>Bacteria</taxon>
        <taxon>Bacillati</taxon>
        <taxon>Actinomycetota</taxon>
        <taxon>Actinomycetes</taxon>
        <taxon>Kitasatosporales</taxon>
        <taxon>Streptomycetaceae</taxon>
        <taxon>Streptomyces</taxon>
    </lineage>
</organism>
<evidence type="ECO:0000256" key="10">
    <source>
        <dbReference type="ARBA" id="ARBA00022840"/>
    </source>
</evidence>
<keyword evidence="20" id="KW-1185">Reference proteome</keyword>
<dbReference type="InterPro" id="IPR053469">
    <property type="entry name" value="Cell_env_sensor_kinase"/>
</dbReference>
<evidence type="ECO:0000256" key="15">
    <source>
        <dbReference type="SAM" id="MobiDB-lite"/>
    </source>
</evidence>
<evidence type="ECO:0000256" key="6">
    <source>
        <dbReference type="ARBA" id="ARBA00022679"/>
    </source>
</evidence>
<dbReference type="EMBL" id="BMVU01000039">
    <property type="protein sequence ID" value="GGX98356.1"/>
    <property type="molecule type" value="Genomic_DNA"/>
</dbReference>
<dbReference type="EC" id="2.7.13.3" evidence="3"/>
<keyword evidence="5" id="KW-0597">Phosphoprotein</keyword>
<keyword evidence="10" id="KW-0067">ATP-binding</keyword>
<comment type="catalytic activity">
    <reaction evidence="1">
        <text>ATP + protein L-histidine = ADP + protein N-phospho-L-histidine.</text>
        <dbReference type="EC" id="2.7.13.3"/>
    </reaction>
</comment>
<sequence>MRGTEHGPEDEPERPDGAGRAGSRRARNGRDGRDGMPHGPGGRTGSADPRTGAARARTGTAERSTGSGERRGGTAEQHAGTARRRGTGPAEQWRRTGPTGLRSTGRWRAGLAALRAGAPKLRTGVRWKISAAIALVGALVAIALSLVVHNAARVSMLDNARDLADERVQIAQRNFETSGRTNFPGIKIDDPGIPKDLLVKARAGRRATYIAEPSDGAPDIWAAVPLKDGRILSLHTRFTDRSATIMKDLDRALLIGSIAVVFGGCALGVLIGGQLSRRLRKAAAAAGQVAKGDTDVRVRDAIGGVVRDETDDLARAVDAMADALQQRIEAERRVTADIAHELRTPVTGLLTAAELLPPGRPTELVRDRAQAMRTLVEDVLEVARLDGASERAELQDILLGEFVSRRVAARDSGVEVRVVHESEVTTDPRRLERVLTNLLVNAAKHGRPPVEVTVEGRVIRVRDHGPGFPEDLLADGPSRFRTGSRDRAGHGHGLGLTIAAGQARVLGARLTFRNVRPAGAPEHVPAEGAVAVLWLPEHAPTNTGSFPMLPLPGN</sequence>